<dbReference type="Proteomes" id="UP000662857">
    <property type="component" value="Chromosome"/>
</dbReference>
<proteinExistence type="predicted"/>
<dbReference type="KEGG" id="nhy:JQS43_08110"/>
<gene>
    <name evidence="1" type="ORF">JQS43_08110</name>
</gene>
<reference evidence="1" key="1">
    <citation type="submission" date="2021-02" db="EMBL/GenBank/DDBJ databases">
        <title>Natrosporangium hydrolyticum gen. nov., sp. nov, a haloalkaliphilic actinobacterium from a soda solonchak soil.</title>
        <authorList>
            <person name="Sorokin D.Y."/>
            <person name="Khijniak T.V."/>
            <person name="Zakharycheva A.P."/>
            <person name="Boueva O.V."/>
            <person name="Ariskina E.V."/>
            <person name="Hahnke R.L."/>
            <person name="Bunk B."/>
            <person name="Sproer C."/>
            <person name="Schumann P."/>
            <person name="Evtushenko L.I."/>
            <person name="Kublanov I.V."/>
        </authorList>
    </citation>
    <scope>NUCLEOTIDE SEQUENCE</scope>
    <source>
        <strain evidence="1">DSM 106523</strain>
    </source>
</reference>
<name>A0A895YJQ9_9ACTN</name>
<evidence type="ECO:0000313" key="2">
    <source>
        <dbReference type="Proteomes" id="UP000662857"/>
    </source>
</evidence>
<protein>
    <submittedName>
        <fullName evidence="1">Uncharacterized protein</fullName>
    </submittedName>
</protein>
<dbReference type="RefSeq" id="WP_239678449.1">
    <property type="nucleotide sequence ID" value="NZ_CP070499.1"/>
</dbReference>
<dbReference type="AlphaFoldDB" id="A0A895YJQ9"/>
<organism evidence="1 2">
    <name type="scientific">Natronosporangium hydrolyticum</name>
    <dbReference type="NCBI Taxonomy" id="2811111"/>
    <lineage>
        <taxon>Bacteria</taxon>
        <taxon>Bacillati</taxon>
        <taxon>Actinomycetota</taxon>
        <taxon>Actinomycetes</taxon>
        <taxon>Micromonosporales</taxon>
        <taxon>Micromonosporaceae</taxon>
        <taxon>Natronosporangium</taxon>
    </lineage>
</organism>
<dbReference type="EMBL" id="CP070499">
    <property type="protein sequence ID" value="QSB16245.1"/>
    <property type="molecule type" value="Genomic_DNA"/>
</dbReference>
<keyword evidence="2" id="KW-1185">Reference proteome</keyword>
<accession>A0A895YJQ9</accession>
<evidence type="ECO:0000313" key="1">
    <source>
        <dbReference type="EMBL" id="QSB16245.1"/>
    </source>
</evidence>
<sequence length="104" mass="11536">MSDEVRVEVAQLRAGLAQLLDEVERRHGDCVDLGADYYWTVYLNAAYRFDTTDDPQITVGQLSDDVASLRELLEAGEERPVVLWHDLSHVVGILARIAAVDAPA</sequence>